<evidence type="ECO:0000256" key="2">
    <source>
        <dbReference type="ARBA" id="ARBA00022490"/>
    </source>
</evidence>
<sequence>MFCYQCEQAAKGVGCEIQGVCGKDETTSSLQDLLIFSLESLSSVIQSAKEVGIDVDEKLGHFVCQALFSTLTNVDFDPERLKEWIKLAQKKRDDLKKAVTENHEIEFPDIANFKFANNIPELEAQGKKFGLKNDPETDPDKRALKHTILFGLKGIAAYADHAAILGESSKDLYEYMFRTLFDLTRNDISLEDWVTRTLEVGKYNLLAMELLDRANTKTYGDPVPTTVPLGHKKGKAILVSGHDLKDLEEILKQSQDKGIYVYTHGEMLPTHGYPLLKEKYPHFYGHFGTAWQNQIKEFPHFPGPIVMTTNCIQRPQKSYFNNIFTTGVVAWPGVKHITNYDYSLVIQKALEMEGFEEDLDNGSVMVGFGRKTLLLAASKVVDLVKNKKIRHFFLVGGCDGAKPGRSYYSEFVEKVPEDCIVLTLACGKFRFFDKKLGEIDGLPRLIDVGQCNDAYSAVVLADALAKAFNVGVNDLPLSLILSWYEQKAVAILLSLLYLGIKNIKLGPSLPAFITPNVLDVLVKNFNIAPIKTPDEDLKAILG</sequence>
<dbReference type="PANTHER" id="PTHR30109">
    <property type="entry name" value="HYDROXYLAMINE REDUCTASE"/>
    <property type="match status" value="1"/>
</dbReference>
<dbReference type="RefSeq" id="WP_108309728.1">
    <property type="nucleotide sequence ID" value="NZ_CP020921.1"/>
</dbReference>
<dbReference type="GO" id="GO:0005737">
    <property type="term" value="C:cytoplasm"/>
    <property type="evidence" value="ECO:0007669"/>
    <property type="project" value="UniProtKB-SubCell"/>
</dbReference>
<feature type="binding site" evidence="7">
    <location>
        <position position="242"/>
    </location>
    <ligand>
        <name>hybrid [4Fe-2O-2S] cluster</name>
        <dbReference type="ChEBI" id="CHEBI:60519"/>
    </ligand>
</feature>
<keyword evidence="3 7" id="KW-0479">Metal-binding</keyword>
<evidence type="ECO:0000256" key="7">
    <source>
        <dbReference type="HAMAP-Rule" id="MF_00069"/>
    </source>
</evidence>
<comment type="cofactor">
    <cofactor evidence="7">
        <name>hybrid [4Fe-2O-2S] cluster</name>
        <dbReference type="ChEBI" id="CHEBI:60519"/>
    </cofactor>
    <text evidence="7">Binds 1 hybrid [4Fe-2O-2S] cluster.</text>
</comment>
<feature type="binding site" evidence="7">
    <location>
        <position position="311"/>
    </location>
    <ligand>
        <name>hybrid [4Fe-2O-2S] cluster</name>
        <dbReference type="ChEBI" id="CHEBI:60519"/>
    </ligand>
</feature>
<comment type="cofactor">
    <cofactor evidence="7">
        <name>[4Fe-4S] cluster</name>
        <dbReference type="ChEBI" id="CHEBI:49883"/>
    </cofactor>
    <text evidence="7">Binds 1 [4Fe-4S] cluster.</text>
</comment>
<feature type="binding site" evidence="7">
    <location>
        <position position="6"/>
    </location>
    <ligand>
        <name>[4Fe-4S] cluster</name>
        <dbReference type="ChEBI" id="CHEBI:49883"/>
    </ligand>
</feature>
<evidence type="ECO:0000313" key="9">
    <source>
        <dbReference type="Proteomes" id="UP000244792"/>
    </source>
</evidence>
<dbReference type="InterPro" id="IPR011254">
    <property type="entry name" value="Prismane-like_sf"/>
</dbReference>
<dbReference type="PIRSF" id="PIRSF000076">
    <property type="entry name" value="HCP"/>
    <property type="match status" value="1"/>
</dbReference>
<feature type="binding site" evidence="7">
    <location>
        <position position="426"/>
    </location>
    <ligand>
        <name>hybrid [4Fe-2O-2S] cluster</name>
        <dbReference type="ChEBI" id="CHEBI:60519"/>
    </ligand>
</feature>
<dbReference type="InterPro" id="IPR010048">
    <property type="entry name" value="Hydroxylam_reduct"/>
</dbReference>
<feature type="binding site" evidence="7">
    <location>
        <position position="487"/>
    </location>
    <ligand>
        <name>hybrid [4Fe-2O-2S] cluster</name>
        <dbReference type="ChEBI" id="CHEBI:60519"/>
    </ligand>
</feature>
<comment type="catalytic activity">
    <reaction evidence="7">
        <text>A + NH4(+) + H2O = hydroxylamine + AH2 + H(+)</text>
        <dbReference type="Rhea" id="RHEA:22052"/>
        <dbReference type="ChEBI" id="CHEBI:13193"/>
        <dbReference type="ChEBI" id="CHEBI:15377"/>
        <dbReference type="ChEBI" id="CHEBI:15378"/>
        <dbReference type="ChEBI" id="CHEBI:15429"/>
        <dbReference type="ChEBI" id="CHEBI:17499"/>
        <dbReference type="ChEBI" id="CHEBI:28938"/>
        <dbReference type="EC" id="1.7.99.1"/>
    </reaction>
</comment>
<feature type="binding site" evidence="7">
    <location>
        <position position="266"/>
    </location>
    <ligand>
        <name>hybrid [4Fe-2O-2S] cluster</name>
        <dbReference type="ChEBI" id="CHEBI:60519"/>
    </ligand>
</feature>
<keyword evidence="4 7" id="KW-0560">Oxidoreductase</keyword>
<dbReference type="Proteomes" id="UP000244792">
    <property type="component" value="Chromosome"/>
</dbReference>
<dbReference type="GO" id="GO:0004601">
    <property type="term" value="F:peroxidase activity"/>
    <property type="evidence" value="ECO:0007669"/>
    <property type="project" value="TreeGrafter"/>
</dbReference>
<keyword evidence="6 7" id="KW-0411">Iron-sulfur</keyword>
<dbReference type="InterPro" id="IPR004137">
    <property type="entry name" value="HCP/CODH"/>
</dbReference>
<keyword evidence="9" id="KW-1185">Reference proteome</keyword>
<comment type="subcellular location">
    <subcellularLocation>
        <location evidence="1 7">Cytoplasm</location>
    </subcellularLocation>
</comment>
<feature type="binding site" evidence="7">
    <location>
        <position position="485"/>
    </location>
    <ligand>
        <name>hybrid [4Fe-2O-2S] cluster</name>
        <dbReference type="ChEBI" id="CHEBI:60519"/>
    </ligand>
</feature>
<comment type="similarity">
    <text evidence="7">Belongs to the HCP family.</text>
</comment>
<dbReference type="Pfam" id="PF03063">
    <property type="entry name" value="Prismane"/>
    <property type="match status" value="1"/>
</dbReference>
<gene>
    <name evidence="7" type="primary">hcp</name>
    <name evidence="8" type="ORF">TDSAC_1557</name>
</gene>
<evidence type="ECO:0000313" key="8">
    <source>
        <dbReference type="EMBL" id="AWB10893.1"/>
    </source>
</evidence>
<dbReference type="KEGG" id="taci:TDSAC_1557"/>
<dbReference type="AlphaFoldDB" id="A0A2R4W268"/>
<evidence type="ECO:0000256" key="1">
    <source>
        <dbReference type="ARBA" id="ARBA00004496"/>
    </source>
</evidence>
<feature type="modified residue" description="Cysteine persulfide" evidence="7">
    <location>
        <position position="398"/>
    </location>
</feature>
<organism evidence="8 9">
    <name type="scientific">Thermodesulfobium acidiphilum</name>
    <dbReference type="NCBI Taxonomy" id="1794699"/>
    <lineage>
        <taxon>Bacteria</taxon>
        <taxon>Pseudomonadati</taxon>
        <taxon>Thermodesulfobiota</taxon>
        <taxon>Thermodesulfobiia</taxon>
        <taxon>Thermodesulfobiales</taxon>
        <taxon>Thermodesulfobiaceae</taxon>
        <taxon>Thermodesulfobium</taxon>
    </lineage>
</organism>
<dbReference type="PANTHER" id="PTHR30109:SF0">
    <property type="entry name" value="HYDROXYLAMINE REDUCTASE"/>
    <property type="match status" value="1"/>
</dbReference>
<dbReference type="Gene3D" id="3.40.50.2030">
    <property type="match status" value="2"/>
</dbReference>
<dbReference type="SUPFAM" id="SSF56821">
    <property type="entry name" value="Prismane protein-like"/>
    <property type="match status" value="1"/>
</dbReference>
<comment type="function">
    <text evidence="7">Catalyzes the reduction of hydroxylamine to form NH(3) and H(2)O.</text>
</comment>
<proteinExistence type="inferred from homology"/>
<feature type="binding site" evidence="7">
    <location>
        <position position="21"/>
    </location>
    <ligand>
        <name>[4Fe-4S] cluster</name>
        <dbReference type="ChEBI" id="CHEBI:49883"/>
    </ligand>
</feature>
<dbReference type="InterPro" id="IPR016099">
    <property type="entry name" value="Prismane-like_a/b-sand"/>
</dbReference>
<keyword evidence="5 7" id="KW-0408">Iron</keyword>
<accession>A0A2R4W268</accession>
<evidence type="ECO:0000256" key="4">
    <source>
        <dbReference type="ARBA" id="ARBA00023002"/>
    </source>
</evidence>
<feature type="binding site" evidence="7">
    <location>
        <position position="15"/>
    </location>
    <ligand>
        <name>[4Fe-4S] cluster</name>
        <dbReference type="ChEBI" id="CHEBI:49883"/>
    </ligand>
</feature>
<dbReference type="NCBIfam" id="NF003658">
    <property type="entry name" value="PRK05290.1"/>
    <property type="match status" value="1"/>
</dbReference>
<dbReference type="GO" id="GO:0042542">
    <property type="term" value="P:response to hydrogen peroxide"/>
    <property type="evidence" value="ECO:0007669"/>
    <property type="project" value="TreeGrafter"/>
</dbReference>
<dbReference type="Gene3D" id="1.20.1270.20">
    <property type="match status" value="2"/>
</dbReference>
<evidence type="ECO:0000256" key="3">
    <source>
        <dbReference type="ARBA" id="ARBA00022723"/>
    </source>
</evidence>
<keyword evidence="7" id="KW-0004">4Fe-4S</keyword>
<keyword evidence="2 7" id="KW-0963">Cytoplasm</keyword>
<feature type="binding site" evidence="7">
    <location>
        <position position="451"/>
    </location>
    <ligand>
        <name>hybrid [4Fe-2O-2S] cluster</name>
        <dbReference type="ChEBI" id="CHEBI:60519"/>
    </ligand>
</feature>
<dbReference type="CDD" id="cd01914">
    <property type="entry name" value="HCP"/>
    <property type="match status" value="1"/>
</dbReference>
<dbReference type="GO" id="GO:0050418">
    <property type="term" value="F:hydroxylamine reductase activity"/>
    <property type="evidence" value="ECO:0007669"/>
    <property type="project" value="UniProtKB-UniRule"/>
</dbReference>
<dbReference type="GO" id="GO:0046872">
    <property type="term" value="F:metal ion binding"/>
    <property type="evidence" value="ECO:0007669"/>
    <property type="project" value="UniProtKB-KW"/>
</dbReference>
<dbReference type="EC" id="1.7.99.1" evidence="7"/>
<protein>
    <recommendedName>
        <fullName evidence="7">Hydroxylamine reductase</fullName>
        <ecNumber evidence="7">1.7.99.1</ecNumber>
    </recommendedName>
    <alternativeName>
        <fullName evidence="7">Hybrid-cluster protein</fullName>
        <shortName evidence="7">HCP</shortName>
    </alternativeName>
    <alternativeName>
        <fullName evidence="7">Prismane protein</fullName>
    </alternativeName>
</protein>
<dbReference type="EMBL" id="CP020921">
    <property type="protein sequence ID" value="AWB10893.1"/>
    <property type="molecule type" value="Genomic_DNA"/>
</dbReference>
<dbReference type="HAMAP" id="MF_00069">
    <property type="entry name" value="Hydroxylam_reduct"/>
    <property type="match status" value="1"/>
</dbReference>
<evidence type="ECO:0000256" key="6">
    <source>
        <dbReference type="ARBA" id="ARBA00023014"/>
    </source>
</evidence>
<name>A0A2R4W268_THEAF</name>
<dbReference type="FunFam" id="3.40.50.2030:FF:000001">
    <property type="entry name" value="Hydroxylamine reductase"/>
    <property type="match status" value="1"/>
</dbReference>
<feature type="binding site" description="via persulfide group" evidence="7">
    <location>
        <position position="398"/>
    </location>
    <ligand>
        <name>hybrid [4Fe-2O-2S] cluster</name>
        <dbReference type="ChEBI" id="CHEBI:60519"/>
    </ligand>
</feature>
<dbReference type="OrthoDB" id="9761526at2"/>
<dbReference type="FunFam" id="3.40.50.2030:FF:000002">
    <property type="entry name" value="Hydroxylamine reductase"/>
    <property type="match status" value="1"/>
</dbReference>
<dbReference type="InterPro" id="IPR016100">
    <property type="entry name" value="Prismane_a-bundle"/>
</dbReference>
<dbReference type="GO" id="GO:0051539">
    <property type="term" value="F:4 iron, 4 sulfur cluster binding"/>
    <property type="evidence" value="ECO:0007669"/>
    <property type="project" value="UniProtKB-KW"/>
</dbReference>
<feature type="binding site" evidence="7">
    <location>
        <position position="3"/>
    </location>
    <ligand>
        <name>[4Fe-4S] cluster</name>
        <dbReference type="ChEBI" id="CHEBI:49883"/>
    </ligand>
</feature>
<reference evidence="8 9" key="1">
    <citation type="submission" date="2017-04" db="EMBL/GenBank/DDBJ databases">
        <title>Genomic insights into metabolism of Thermodesulfobium acidiphilum.</title>
        <authorList>
            <person name="Toshchakov S.V."/>
            <person name="Frolov E.N."/>
            <person name="Kublanov I.V."/>
            <person name="Samarov N.I."/>
            <person name="Novikov A."/>
            <person name="Lebedinsky A.V."/>
            <person name="Bonch-Osmolovskaya E.A."/>
            <person name="Chernyh N.A."/>
        </authorList>
    </citation>
    <scope>NUCLEOTIDE SEQUENCE [LARGE SCALE GENOMIC DNA]</scope>
    <source>
        <strain evidence="8 9">3127-1</strain>
    </source>
</reference>
<dbReference type="NCBIfam" id="TIGR01703">
    <property type="entry name" value="hybrid_clust"/>
    <property type="match status" value="1"/>
</dbReference>
<evidence type="ECO:0000256" key="5">
    <source>
        <dbReference type="ARBA" id="ARBA00023004"/>
    </source>
</evidence>